<keyword evidence="5" id="KW-0819">tRNA processing</keyword>
<dbReference type="InParanoid" id="F5YDJ3"/>
<dbReference type="Gene3D" id="3.40.50.300">
    <property type="entry name" value="P-loop containing nucleotide triphosphate hydrolases"/>
    <property type="match status" value="1"/>
</dbReference>
<keyword evidence="12" id="KW-1185">Reference proteome</keyword>
<evidence type="ECO:0000256" key="1">
    <source>
        <dbReference type="ARBA" id="ARBA00004496"/>
    </source>
</evidence>
<dbReference type="NCBIfam" id="TIGR00150">
    <property type="entry name" value="T6A_YjeE"/>
    <property type="match status" value="1"/>
</dbReference>
<dbReference type="OrthoDB" id="9815896at2"/>
<dbReference type="STRING" id="545695.TREAZ_0333"/>
<evidence type="ECO:0000256" key="7">
    <source>
        <dbReference type="ARBA" id="ARBA00022741"/>
    </source>
</evidence>
<dbReference type="GO" id="GO:0002949">
    <property type="term" value="P:tRNA threonylcarbamoyladenosine modification"/>
    <property type="evidence" value="ECO:0007669"/>
    <property type="project" value="InterPro"/>
</dbReference>
<dbReference type="SUPFAM" id="SSF52540">
    <property type="entry name" value="P-loop containing nucleoside triphosphate hydrolases"/>
    <property type="match status" value="1"/>
</dbReference>
<keyword evidence="6" id="KW-0479">Metal-binding</keyword>
<keyword evidence="4" id="KW-0963">Cytoplasm</keyword>
<comment type="similarity">
    <text evidence="2">Belongs to the TsaE family.</text>
</comment>
<name>F5YDJ3_LEAAZ</name>
<dbReference type="FunCoup" id="F5YDJ3">
    <property type="interactions" value="380"/>
</dbReference>
<evidence type="ECO:0000256" key="10">
    <source>
        <dbReference type="ARBA" id="ARBA00032441"/>
    </source>
</evidence>
<proteinExistence type="inferred from homology"/>
<accession>F5YDJ3</accession>
<protein>
    <recommendedName>
        <fullName evidence="3">tRNA threonylcarbamoyladenosine biosynthesis protein TsaE</fullName>
    </recommendedName>
    <alternativeName>
        <fullName evidence="10">t(6)A37 threonylcarbamoyladenosine biosynthesis protein TsaE</fullName>
    </alternativeName>
</protein>
<dbReference type="KEGG" id="taz:TREAZ_0333"/>
<evidence type="ECO:0000256" key="4">
    <source>
        <dbReference type="ARBA" id="ARBA00022490"/>
    </source>
</evidence>
<dbReference type="RefSeq" id="WP_015711607.1">
    <property type="nucleotide sequence ID" value="NC_015577.1"/>
</dbReference>
<keyword evidence="9" id="KW-0460">Magnesium</keyword>
<comment type="subcellular location">
    <subcellularLocation>
        <location evidence="1">Cytoplasm</location>
    </subcellularLocation>
</comment>
<evidence type="ECO:0000313" key="12">
    <source>
        <dbReference type="Proteomes" id="UP000009222"/>
    </source>
</evidence>
<evidence type="ECO:0000256" key="8">
    <source>
        <dbReference type="ARBA" id="ARBA00022840"/>
    </source>
</evidence>
<dbReference type="eggNOG" id="COG0802">
    <property type="taxonomic scope" value="Bacteria"/>
</dbReference>
<keyword evidence="8" id="KW-0067">ATP-binding</keyword>
<reference evidence="11 12" key="2">
    <citation type="journal article" date="2011" name="ISME J.">
        <title>RNA-seq reveals cooperative metabolic interactions between two termite-gut spirochete species in co-culture.</title>
        <authorList>
            <person name="Rosenthal A.Z."/>
            <person name="Matson E.G."/>
            <person name="Eldar A."/>
            <person name="Leadbetter J.R."/>
        </authorList>
    </citation>
    <scope>NUCLEOTIDE SEQUENCE [LARGE SCALE GENOMIC DNA]</scope>
    <source>
        <strain evidence="12">ATCC BAA-888 / DSM 13862 / ZAS-9</strain>
    </source>
</reference>
<dbReference type="GO" id="GO:0005737">
    <property type="term" value="C:cytoplasm"/>
    <property type="evidence" value="ECO:0007669"/>
    <property type="project" value="UniProtKB-SubCell"/>
</dbReference>
<evidence type="ECO:0000313" key="11">
    <source>
        <dbReference type="EMBL" id="AEF82479.1"/>
    </source>
</evidence>
<evidence type="ECO:0000256" key="3">
    <source>
        <dbReference type="ARBA" id="ARBA00019010"/>
    </source>
</evidence>
<dbReference type="EMBL" id="CP001841">
    <property type="protein sequence ID" value="AEF82479.1"/>
    <property type="molecule type" value="Genomic_DNA"/>
</dbReference>
<dbReference type="GO" id="GO:0046872">
    <property type="term" value="F:metal ion binding"/>
    <property type="evidence" value="ECO:0007669"/>
    <property type="project" value="UniProtKB-KW"/>
</dbReference>
<dbReference type="Pfam" id="PF02367">
    <property type="entry name" value="TsaE"/>
    <property type="match status" value="1"/>
</dbReference>
<keyword evidence="7" id="KW-0547">Nucleotide-binding</keyword>
<dbReference type="InterPro" id="IPR027417">
    <property type="entry name" value="P-loop_NTPase"/>
</dbReference>
<dbReference type="InterPro" id="IPR003442">
    <property type="entry name" value="T6A_TsaE"/>
</dbReference>
<evidence type="ECO:0000256" key="2">
    <source>
        <dbReference type="ARBA" id="ARBA00007599"/>
    </source>
</evidence>
<organism evidence="11 12">
    <name type="scientific">Leadbettera azotonutricia (strain ATCC BAA-888 / DSM 13862 / ZAS-9)</name>
    <name type="common">Treponema azotonutricium</name>
    <dbReference type="NCBI Taxonomy" id="545695"/>
    <lineage>
        <taxon>Bacteria</taxon>
        <taxon>Pseudomonadati</taxon>
        <taxon>Spirochaetota</taxon>
        <taxon>Spirochaetia</taxon>
        <taxon>Spirochaetales</taxon>
        <taxon>Breznakiellaceae</taxon>
        <taxon>Leadbettera</taxon>
    </lineage>
</organism>
<evidence type="ECO:0000256" key="9">
    <source>
        <dbReference type="ARBA" id="ARBA00022842"/>
    </source>
</evidence>
<gene>
    <name evidence="11" type="ordered locus">TREAZ_0333</name>
</gene>
<evidence type="ECO:0000256" key="5">
    <source>
        <dbReference type="ARBA" id="ARBA00022694"/>
    </source>
</evidence>
<dbReference type="Proteomes" id="UP000009222">
    <property type="component" value="Chromosome"/>
</dbReference>
<evidence type="ECO:0000256" key="6">
    <source>
        <dbReference type="ARBA" id="ARBA00022723"/>
    </source>
</evidence>
<dbReference type="PANTHER" id="PTHR33540:SF2">
    <property type="entry name" value="TRNA THREONYLCARBAMOYLADENOSINE BIOSYNTHESIS PROTEIN TSAE"/>
    <property type="match status" value="1"/>
</dbReference>
<dbReference type="PANTHER" id="PTHR33540">
    <property type="entry name" value="TRNA THREONYLCARBAMOYLADENOSINE BIOSYNTHESIS PROTEIN TSAE"/>
    <property type="match status" value="1"/>
</dbReference>
<dbReference type="AlphaFoldDB" id="F5YDJ3"/>
<dbReference type="GO" id="GO:0005524">
    <property type="term" value="F:ATP binding"/>
    <property type="evidence" value="ECO:0007669"/>
    <property type="project" value="UniProtKB-KW"/>
</dbReference>
<reference evidence="12" key="1">
    <citation type="submission" date="2009-12" db="EMBL/GenBank/DDBJ databases">
        <title>Complete sequence of Treponema azotonutricium strain ZAS-9.</title>
        <authorList>
            <person name="Tetu S.G."/>
            <person name="Matson E."/>
            <person name="Ren Q."/>
            <person name="Seshadri R."/>
            <person name="Elbourne L."/>
            <person name="Hassan K.A."/>
            <person name="Durkin A."/>
            <person name="Radune D."/>
            <person name="Mohamoud Y."/>
            <person name="Shay R."/>
            <person name="Jin S."/>
            <person name="Zhang X."/>
            <person name="Lucey K."/>
            <person name="Ballor N.R."/>
            <person name="Ottesen E."/>
            <person name="Rosenthal R."/>
            <person name="Allen A."/>
            <person name="Leadbetter J.R."/>
            <person name="Paulsen I.T."/>
        </authorList>
    </citation>
    <scope>NUCLEOTIDE SEQUENCE [LARGE SCALE GENOMIC DNA]</scope>
    <source>
        <strain evidence="12">ATCC BAA-888 / DSM 13862 / ZAS-9</strain>
    </source>
</reference>
<sequence>MESSLQLDHPAIQKSSSAEETMAIGERIAPLLKRGSVLVLKGPLGAGKTCLAKGIAKALGIEEEVTSPTYTIVSEYEAHSPPLPFYHIDAYRLSGDDDFAAMGGEEYLGGDGIAVVEWGERIPNALPPQAIFVEIEIDSSSGSGESRVVTIKQGNS</sequence>
<dbReference type="HOGENOM" id="CLU_087829_5_0_12"/>